<dbReference type="RefSeq" id="WP_378091421.1">
    <property type="nucleotide sequence ID" value="NZ_JBHSEP010000001.1"/>
</dbReference>
<evidence type="ECO:0000256" key="2">
    <source>
        <dbReference type="ARBA" id="ARBA00023125"/>
    </source>
</evidence>
<evidence type="ECO:0000256" key="3">
    <source>
        <dbReference type="ARBA" id="ARBA00023163"/>
    </source>
</evidence>
<proteinExistence type="predicted"/>
<keyword evidence="3" id="KW-0804">Transcription</keyword>
<feature type="domain" description="HTH cro/C1-type" evidence="4">
    <location>
        <begin position="12"/>
        <end position="66"/>
    </location>
</feature>
<dbReference type="CDD" id="cd00093">
    <property type="entry name" value="HTH_XRE"/>
    <property type="match status" value="1"/>
</dbReference>
<accession>A0ABV9F751</accession>
<dbReference type="SMART" id="SM00530">
    <property type="entry name" value="HTH_XRE"/>
    <property type="match status" value="1"/>
</dbReference>
<dbReference type="Gene3D" id="1.10.260.40">
    <property type="entry name" value="lambda repressor-like DNA-binding domains"/>
    <property type="match status" value="1"/>
</dbReference>
<dbReference type="PANTHER" id="PTHR46797">
    <property type="entry name" value="HTH-TYPE TRANSCRIPTIONAL REGULATOR"/>
    <property type="match status" value="1"/>
</dbReference>
<evidence type="ECO:0000313" key="5">
    <source>
        <dbReference type="EMBL" id="MFC4596860.1"/>
    </source>
</evidence>
<dbReference type="InterPro" id="IPR010982">
    <property type="entry name" value="Lambda_DNA-bd_dom_sf"/>
</dbReference>
<sequence length="114" mass="13323">MKHITLFVGDNIRTLRKERGLSQEQLALKAGMNTSYIGQVERGEKSATIDSLDKIAKALDIELEQLFRFDVNVSERKTMTVLEKINYELGGRTEKEQEEVYQFIKQLLRFRDNR</sequence>
<dbReference type="Pfam" id="PF01381">
    <property type="entry name" value="HTH_3"/>
    <property type="match status" value="1"/>
</dbReference>
<dbReference type="SUPFAM" id="SSF47413">
    <property type="entry name" value="lambda repressor-like DNA-binding domains"/>
    <property type="match status" value="1"/>
</dbReference>
<evidence type="ECO:0000259" key="4">
    <source>
        <dbReference type="PROSITE" id="PS50943"/>
    </source>
</evidence>
<comment type="caution">
    <text evidence="5">The sequence shown here is derived from an EMBL/GenBank/DDBJ whole genome shotgun (WGS) entry which is preliminary data.</text>
</comment>
<dbReference type="PROSITE" id="PS50943">
    <property type="entry name" value="HTH_CROC1"/>
    <property type="match status" value="1"/>
</dbReference>
<keyword evidence="2" id="KW-0238">DNA-binding</keyword>
<dbReference type="EMBL" id="JBHSEP010000001">
    <property type="protein sequence ID" value="MFC4596860.1"/>
    <property type="molecule type" value="Genomic_DNA"/>
</dbReference>
<organism evidence="5 6">
    <name type="scientific">Cohnella hongkongensis</name>
    <dbReference type="NCBI Taxonomy" id="178337"/>
    <lineage>
        <taxon>Bacteria</taxon>
        <taxon>Bacillati</taxon>
        <taxon>Bacillota</taxon>
        <taxon>Bacilli</taxon>
        <taxon>Bacillales</taxon>
        <taxon>Paenibacillaceae</taxon>
        <taxon>Cohnella</taxon>
    </lineage>
</organism>
<keyword evidence="6" id="KW-1185">Reference proteome</keyword>
<dbReference type="InterPro" id="IPR050807">
    <property type="entry name" value="TransReg_Diox_bact_type"/>
</dbReference>
<protein>
    <submittedName>
        <fullName evidence="5">Helix-turn-helix domain-containing protein</fullName>
    </submittedName>
</protein>
<dbReference type="InterPro" id="IPR001387">
    <property type="entry name" value="Cro/C1-type_HTH"/>
</dbReference>
<reference evidence="6" key="1">
    <citation type="journal article" date="2019" name="Int. J. Syst. Evol. Microbiol.">
        <title>The Global Catalogue of Microorganisms (GCM) 10K type strain sequencing project: providing services to taxonomists for standard genome sequencing and annotation.</title>
        <authorList>
            <consortium name="The Broad Institute Genomics Platform"/>
            <consortium name="The Broad Institute Genome Sequencing Center for Infectious Disease"/>
            <person name="Wu L."/>
            <person name="Ma J."/>
        </authorList>
    </citation>
    <scope>NUCLEOTIDE SEQUENCE [LARGE SCALE GENOMIC DNA]</scope>
    <source>
        <strain evidence="6">CCUG 49571</strain>
    </source>
</reference>
<gene>
    <name evidence="5" type="ORF">ACFO3S_01305</name>
</gene>
<dbReference type="PANTHER" id="PTHR46797:SF23">
    <property type="entry name" value="HTH-TYPE TRANSCRIPTIONAL REGULATOR SUTR"/>
    <property type="match status" value="1"/>
</dbReference>
<evidence type="ECO:0000313" key="6">
    <source>
        <dbReference type="Proteomes" id="UP001596028"/>
    </source>
</evidence>
<dbReference type="Proteomes" id="UP001596028">
    <property type="component" value="Unassembled WGS sequence"/>
</dbReference>
<name>A0ABV9F751_9BACL</name>
<evidence type="ECO:0000256" key="1">
    <source>
        <dbReference type="ARBA" id="ARBA00023015"/>
    </source>
</evidence>
<keyword evidence="1" id="KW-0805">Transcription regulation</keyword>